<dbReference type="EMBL" id="JARKIB010000438">
    <property type="protein sequence ID" value="KAJ7707995.1"/>
    <property type="molecule type" value="Genomic_DNA"/>
</dbReference>
<keyword evidence="1" id="KW-0479">Metal-binding</keyword>
<dbReference type="GO" id="GO:0003697">
    <property type="term" value="F:single-stranded DNA binding"/>
    <property type="evidence" value="ECO:0007669"/>
    <property type="project" value="InterPro"/>
</dbReference>
<evidence type="ECO:0000259" key="3">
    <source>
        <dbReference type="PROSITE" id="PS50089"/>
    </source>
</evidence>
<feature type="region of interest" description="Disordered" evidence="2">
    <location>
        <begin position="437"/>
        <end position="456"/>
    </location>
</feature>
<proteinExistence type="predicted"/>
<keyword evidence="5" id="KW-1185">Reference proteome</keyword>
<feature type="domain" description="RING-type" evidence="3">
    <location>
        <begin position="169"/>
        <end position="207"/>
    </location>
</feature>
<dbReference type="GO" id="GO:0061630">
    <property type="term" value="F:ubiquitin protein ligase activity"/>
    <property type="evidence" value="ECO:0007669"/>
    <property type="project" value="InterPro"/>
</dbReference>
<dbReference type="PANTHER" id="PTHR14134">
    <property type="entry name" value="E3 UBIQUITIN-PROTEIN LIGASE RAD18"/>
    <property type="match status" value="1"/>
</dbReference>
<accession>A0AAD7MAJ4</accession>
<dbReference type="GO" id="GO:0005634">
    <property type="term" value="C:nucleus"/>
    <property type="evidence" value="ECO:0007669"/>
    <property type="project" value="TreeGrafter"/>
</dbReference>
<dbReference type="InterPro" id="IPR001841">
    <property type="entry name" value="Znf_RING"/>
</dbReference>
<name>A0AAD7MAJ4_9AGAR</name>
<dbReference type="GO" id="GO:0097505">
    <property type="term" value="C:Rad6-Rad18 complex"/>
    <property type="evidence" value="ECO:0007669"/>
    <property type="project" value="TreeGrafter"/>
</dbReference>
<evidence type="ECO:0000256" key="1">
    <source>
        <dbReference type="PROSITE-ProRule" id="PRU00175"/>
    </source>
</evidence>
<dbReference type="InterPro" id="IPR039577">
    <property type="entry name" value="Rad18"/>
</dbReference>
<organism evidence="4 5">
    <name type="scientific">Mycena metata</name>
    <dbReference type="NCBI Taxonomy" id="1033252"/>
    <lineage>
        <taxon>Eukaryota</taxon>
        <taxon>Fungi</taxon>
        <taxon>Dikarya</taxon>
        <taxon>Basidiomycota</taxon>
        <taxon>Agaricomycotina</taxon>
        <taxon>Agaricomycetes</taxon>
        <taxon>Agaricomycetidae</taxon>
        <taxon>Agaricales</taxon>
        <taxon>Marasmiineae</taxon>
        <taxon>Mycenaceae</taxon>
        <taxon>Mycena</taxon>
    </lineage>
</organism>
<evidence type="ECO:0000313" key="5">
    <source>
        <dbReference type="Proteomes" id="UP001215598"/>
    </source>
</evidence>
<reference evidence="4" key="1">
    <citation type="submission" date="2023-03" db="EMBL/GenBank/DDBJ databases">
        <title>Massive genome expansion in bonnet fungi (Mycena s.s.) driven by repeated elements and novel gene families across ecological guilds.</title>
        <authorList>
            <consortium name="Lawrence Berkeley National Laboratory"/>
            <person name="Harder C.B."/>
            <person name="Miyauchi S."/>
            <person name="Viragh M."/>
            <person name="Kuo A."/>
            <person name="Thoen E."/>
            <person name="Andreopoulos B."/>
            <person name="Lu D."/>
            <person name="Skrede I."/>
            <person name="Drula E."/>
            <person name="Henrissat B."/>
            <person name="Morin E."/>
            <person name="Kohler A."/>
            <person name="Barry K."/>
            <person name="LaButti K."/>
            <person name="Morin E."/>
            <person name="Salamov A."/>
            <person name="Lipzen A."/>
            <person name="Mereny Z."/>
            <person name="Hegedus B."/>
            <person name="Baldrian P."/>
            <person name="Stursova M."/>
            <person name="Weitz H."/>
            <person name="Taylor A."/>
            <person name="Grigoriev I.V."/>
            <person name="Nagy L.G."/>
            <person name="Martin F."/>
            <person name="Kauserud H."/>
        </authorList>
    </citation>
    <scope>NUCLEOTIDE SEQUENCE</scope>
    <source>
        <strain evidence="4">CBHHK182m</strain>
    </source>
</reference>
<dbReference type="AlphaFoldDB" id="A0AAD7MAJ4"/>
<keyword evidence="1" id="KW-0863">Zinc-finger</keyword>
<evidence type="ECO:0000313" key="4">
    <source>
        <dbReference type="EMBL" id="KAJ7707995.1"/>
    </source>
</evidence>
<dbReference type="GO" id="GO:0006513">
    <property type="term" value="P:protein monoubiquitination"/>
    <property type="evidence" value="ECO:0007669"/>
    <property type="project" value="InterPro"/>
</dbReference>
<sequence length="548" mass="61740">MSTGACRPPLRNVGTNASNPFLVDENGQFVGSRFSHLLAQLAVDRNPCRPRVLVRLWAGPPSAIVSSRPHARAAREAALAGPYAAVICQQDCELAEDSAAHARGRTVAPAGAAAPPIRRAGAPPLQNKKMVVPRPGMRVPRVKPLTDTNLYLMDSRPPDFKTGHAHLQCSICLNVKSHAVTNNCGHSHCYVCIRKCLEFSWQCPSCRNYLVTAPILNFDVGAAIAFDHPTWVDESVVSYTWEGLIFAGDLQFVLRQTRSGLLSNFGRIFRGVLALISCNLVLREQDESEVSDPNFYPNFGVLRGAGFRNSIGFLPPIPQILDTSMTRGKPRLDAETKANNRKESLQRYASKNREHLRESAQARMRVKLDYGLDRQKLWSQRGGPRNIESKRAPVAPPIVKGIARKFARRTPYAVRLLRAYLKENGGEALDEKLQRSVMNKSQKRHEGHPPEPRPTAWIEQRRNPWLEQRHLHFLNRHERLTDNQRRCRALRAMGFEEDNGDDSDTDIPEGMCGCDRTECQETHRNETAKRRERKSFEARYPTDVIARM</sequence>
<gene>
    <name evidence="4" type="ORF">B0H16DRAFT_1481456</name>
</gene>
<dbReference type="Gene3D" id="3.30.40.10">
    <property type="entry name" value="Zinc/RING finger domain, C3HC4 (zinc finger)"/>
    <property type="match status" value="1"/>
</dbReference>
<dbReference type="Proteomes" id="UP001215598">
    <property type="component" value="Unassembled WGS sequence"/>
</dbReference>
<dbReference type="GO" id="GO:0006301">
    <property type="term" value="P:DNA damage tolerance"/>
    <property type="evidence" value="ECO:0007669"/>
    <property type="project" value="InterPro"/>
</dbReference>
<dbReference type="GO" id="GO:0008270">
    <property type="term" value="F:zinc ion binding"/>
    <property type="evidence" value="ECO:0007669"/>
    <property type="project" value="UniProtKB-KW"/>
</dbReference>
<dbReference type="PANTHER" id="PTHR14134:SF2">
    <property type="entry name" value="E3 UBIQUITIN-PROTEIN LIGASE RAD18"/>
    <property type="match status" value="1"/>
</dbReference>
<dbReference type="InterPro" id="IPR013083">
    <property type="entry name" value="Znf_RING/FYVE/PHD"/>
</dbReference>
<protein>
    <recommendedName>
        <fullName evidence="3">RING-type domain-containing protein</fullName>
    </recommendedName>
</protein>
<dbReference type="SUPFAM" id="SSF57850">
    <property type="entry name" value="RING/U-box"/>
    <property type="match status" value="1"/>
</dbReference>
<keyword evidence="1" id="KW-0862">Zinc</keyword>
<evidence type="ECO:0000256" key="2">
    <source>
        <dbReference type="SAM" id="MobiDB-lite"/>
    </source>
</evidence>
<comment type="caution">
    <text evidence="4">The sequence shown here is derived from an EMBL/GenBank/DDBJ whole genome shotgun (WGS) entry which is preliminary data.</text>
</comment>
<dbReference type="PROSITE" id="PS50089">
    <property type="entry name" value="ZF_RING_2"/>
    <property type="match status" value="1"/>
</dbReference>
<dbReference type="Pfam" id="PF13923">
    <property type="entry name" value="zf-C3HC4_2"/>
    <property type="match status" value="1"/>
</dbReference>
<dbReference type="SMART" id="SM00184">
    <property type="entry name" value="RING"/>
    <property type="match status" value="1"/>
</dbReference>